<accession>A0AAW1TMU5</accession>
<evidence type="ECO:0000256" key="6">
    <source>
        <dbReference type="SAM" id="Phobius"/>
    </source>
</evidence>
<dbReference type="Proteomes" id="UP001431783">
    <property type="component" value="Unassembled WGS sequence"/>
</dbReference>
<keyword evidence="2" id="KW-1003">Cell membrane</keyword>
<gene>
    <name evidence="7" type="ORF">WA026_019634</name>
</gene>
<feature type="transmembrane region" description="Helical" evidence="6">
    <location>
        <begin position="177"/>
        <end position="195"/>
    </location>
</feature>
<protein>
    <recommendedName>
        <fullName evidence="9">Gustatory receptor</fullName>
    </recommendedName>
</protein>
<dbReference type="Pfam" id="PF08395">
    <property type="entry name" value="7tm_7"/>
    <property type="match status" value="1"/>
</dbReference>
<keyword evidence="8" id="KW-1185">Reference proteome</keyword>
<keyword evidence="3 6" id="KW-0812">Transmembrane</keyword>
<keyword evidence="4 6" id="KW-1133">Transmembrane helix</keyword>
<dbReference type="AlphaFoldDB" id="A0AAW1TMU5"/>
<dbReference type="GO" id="GO:0050909">
    <property type="term" value="P:sensory perception of taste"/>
    <property type="evidence" value="ECO:0007669"/>
    <property type="project" value="InterPro"/>
</dbReference>
<keyword evidence="5 6" id="KW-0472">Membrane</keyword>
<evidence type="ECO:0000256" key="5">
    <source>
        <dbReference type="ARBA" id="ARBA00023136"/>
    </source>
</evidence>
<evidence type="ECO:0000256" key="2">
    <source>
        <dbReference type="ARBA" id="ARBA00022475"/>
    </source>
</evidence>
<dbReference type="GO" id="GO:0005886">
    <property type="term" value="C:plasma membrane"/>
    <property type="evidence" value="ECO:0007669"/>
    <property type="project" value="UniProtKB-SubCell"/>
</dbReference>
<sequence length="278" mass="32982">MSHILVETILIFDGKYQQKDLEKYSLIKYMERYGNIYFSCPAILTQQLAYWSLIHSIRKRLRVMNDILERATENERRNLRRIFTDTEKTVRNKAYNGNLNIHSRKTPHGDIHNRTTDISDIIQLMMTVHEHIYKCMVSINRFFDYPVLLIIINCIMELIINPWILLSEFKFEESFSFLIPVTWAIIHVVQLFMLIEPIHQLLSEHNETKLLIAQLLKIVKDPRAMEQVERFALQYQLCSLKFTAVDMVILGRSLYTRSAMVAGFKQNIMCNKFQCRMI</sequence>
<comment type="caution">
    <text evidence="7">The sequence shown here is derived from an EMBL/GenBank/DDBJ whole genome shotgun (WGS) entry which is preliminary data.</text>
</comment>
<evidence type="ECO:0000256" key="1">
    <source>
        <dbReference type="ARBA" id="ARBA00004651"/>
    </source>
</evidence>
<comment type="subcellular location">
    <subcellularLocation>
        <location evidence="1">Cell membrane</location>
        <topology evidence="1">Multi-pass membrane protein</topology>
    </subcellularLocation>
</comment>
<evidence type="ECO:0000313" key="7">
    <source>
        <dbReference type="EMBL" id="KAK9872847.1"/>
    </source>
</evidence>
<evidence type="ECO:0008006" key="9">
    <source>
        <dbReference type="Google" id="ProtNLM"/>
    </source>
</evidence>
<organism evidence="7 8">
    <name type="scientific">Henosepilachna vigintioctopunctata</name>
    <dbReference type="NCBI Taxonomy" id="420089"/>
    <lineage>
        <taxon>Eukaryota</taxon>
        <taxon>Metazoa</taxon>
        <taxon>Ecdysozoa</taxon>
        <taxon>Arthropoda</taxon>
        <taxon>Hexapoda</taxon>
        <taxon>Insecta</taxon>
        <taxon>Pterygota</taxon>
        <taxon>Neoptera</taxon>
        <taxon>Endopterygota</taxon>
        <taxon>Coleoptera</taxon>
        <taxon>Polyphaga</taxon>
        <taxon>Cucujiformia</taxon>
        <taxon>Coccinelloidea</taxon>
        <taxon>Coccinellidae</taxon>
        <taxon>Epilachninae</taxon>
        <taxon>Epilachnini</taxon>
        <taxon>Henosepilachna</taxon>
    </lineage>
</organism>
<evidence type="ECO:0000256" key="3">
    <source>
        <dbReference type="ARBA" id="ARBA00022692"/>
    </source>
</evidence>
<dbReference type="EMBL" id="JARQZJ010000013">
    <property type="protein sequence ID" value="KAK9872847.1"/>
    <property type="molecule type" value="Genomic_DNA"/>
</dbReference>
<feature type="transmembrane region" description="Helical" evidence="6">
    <location>
        <begin position="142"/>
        <end position="165"/>
    </location>
</feature>
<evidence type="ECO:0000256" key="4">
    <source>
        <dbReference type="ARBA" id="ARBA00022989"/>
    </source>
</evidence>
<proteinExistence type="predicted"/>
<name>A0AAW1TMU5_9CUCU</name>
<evidence type="ECO:0000313" key="8">
    <source>
        <dbReference type="Proteomes" id="UP001431783"/>
    </source>
</evidence>
<reference evidence="7 8" key="1">
    <citation type="submission" date="2023-03" db="EMBL/GenBank/DDBJ databases">
        <title>Genome insight into feeding habits of ladybird beetles.</title>
        <authorList>
            <person name="Li H.-S."/>
            <person name="Huang Y.-H."/>
            <person name="Pang H."/>
        </authorList>
    </citation>
    <scope>NUCLEOTIDE SEQUENCE [LARGE SCALE GENOMIC DNA]</scope>
    <source>
        <strain evidence="7">SYSU_2023b</strain>
        <tissue evidence="7">Whole body</tissue>
    </source>
</reference>
<dbReference type="InterPro" id="IPR013604">
    <property type="entry name" value="7TM_chemorcpt"/>
</dbReference>